<evidence type="ECO:0000313" key="7">
    <source>
        <dbReference type="Proteomes" id="UP000321917"/>
    </source>
</evidence>
<dbReference type="AlphaFoldDB" id="A0A5C6QKP1"/>
<dbReference type="InterPro" id="IPR040452">
    <property type="entry name" value="SfsA_C"/>
</dbReference>
<name>A0A5C6QKP1_9GAMM</name>
<dbReference type="FunFam" id="3.40.1350.60:FF:000001">
    <property type="entry name" value="Sugar fermentation stimulation protein A"/>
    <property type="match status" value="1"/>
</dbReference>
<evidence type="ECO:0000259" key="3">
    <source>
        <dbReference type="Pfam" id="PF17746"/>
    </source>
</evidence>
<dbReference type="RefSeq" id="WP_146796942.1">
    <property type="nucleotide sequence ID" value="NZ_VOLP01000002.1"/>
</dbReference>
<evidence type="ECO:0000259" key="2">
    <source>
        <dbReference type="Pfam" id="PF03749"/>
    </source>
</evidence>
<proteinExistence type="inferred from homology"/>
<dbReference type="Pfam" id="PF03749">
    <property type="entry name" value="SfsA"/>
    <property type="match status" value="1"/>
</dbReference>
<evidence type="ECO:0000313" key="4">
    <source>
        <dbReference type="EMBL" id="TWX59684.1"/>
    </source>
</evidence>
<dbReference type="Proteomes" id="UP000321917">
    <property type="component" value="Unassembled WGS sequence"/>
</dbReference>
<feature type="domain" description="Sugar fermentation stimulation protein C-terminal" evidence="2">
    <location>
        <begin position="82"/>
        <end position="223"/>
    </location>
</feature>
<dbReference type="FunFam" id="2.40.50.580:FF:000001">
    <property type="entry name" value="Sugar fermentation stimulation protein A"/>
    <property type="match status" value="1"/>
</dbReference>
<dbReference type="PANTHER" id="PTHR30545">
    <property type="entry name" value="SUGAR FERMENTATION STIMULATION PROTEIN A"/>
    <property type="match status" value="1"/>
</dbReference>
<dbReference type="Proteomes" id="UP000321525">
    <property type="component" value="Unassembled WGS sequence"/>
</dbReference>
<dbReference type="InterPro" id="IPR005224">
    <property type="entry name" value="SfsA"/>
</dbReference>
<dbReference type="HAMAP" id="MF_00095">
    <property type="entry name" value="SfsA"/>
    <property type="match status" value="1"/>
</dbReference>
<gene>
    <name evidence="1 5" type="primary">sfsA</name>
    <name evidence="4" type="ORF">ESZ26_09620</name>
    <name evidence="5" type="ORF">ESZ27_05620</name>
</gene>
<comment type="similarity">
    <text evidence="1">Belongs to the SfsA family.</text>
</comment>
<dbReference type="NCBIfam" id="TIGR00230">
    <property type="entry name" value="sfsA"/>
    <property type="match status" value="1"/>
</dbReference>
<accession>A0A5C6QKP1</accession>
<organism evidence="5 7">
    <name type="scientific">Colwellia hornerae</name>
    <dbReference type="NCBI Taxonomy" id="89402"/>
    <lineage>
        <taxon>Bacteria</taxon>
        <taxon>Pseudomonadati</taxon>
        <taxon>Pseudomonadota</taxon>
        <taxon>Gammaproteobacteria</taxon>
        <taxon>Alteromonadales</taxon>
        <taxon>Colwelliaceae</taxon>
        <taxon>Colwellia</taxon>
    </lineage>
</organism>
<dbReference type="EMBL" id="VOLQ01000007">
    <property type="protein sequence ID" value="TWX69411.1"/>
    <property type="molecule type" value="Genomic_DNA"/>
</dbReference>
<dbReference type="Gene3D" id="2.40.50.580">
    <property type="match status" value="1"/>
</dbReference>
<dbReference type="OrthoDB" id="9802365at2"/>
<dbReference type="Pfam" id="PF17746">
    <property type="entry name" value="SfsA_N"/>
    <property type="match status" value="1"/>
</dbReference>
<evidence type="ECO:0000256" key="1">
    <source>
        <dbReference type="HAMAP-Rule" id="MF_00095"/>
    </source>
</evidence>
<evidence type="ECO:0000313" key="5">
    <source>
        <dbReference type="EMBL" id="TWX69411.1"/>
    </source>
</evidence>
<dbReference type="Gene3D" id="3.40.1350.60">
    <property type="match status" value="1"/>
</dbReference>
<comment type="caution">
    <text evidence="5">The sequence shown here is derived from an EMBL/GenBank/DDBJ whole genome shotgun (WGS) entry which is preliminary data.</text>
</comment>
<dbReference type="PANTHER" id="PTHR30545:SF2">
    <property type="entry name" value="SUGAR FERMENTATION STIMULATION PROTEIN A"/>
    <property type="match status" value="1"/>
</dbReference>
<feature type="domain" description="SfsA N-terminal OB" evidence="3">
    <location>
        <begin position="11"/>
        <end position="78"/>
    </location>
</feature>
<keyword evidence="6" id="KW-1185">Reference proteome</keyword>
<evidence type="ECO:0000313" key="6">
    <source>
        <dbReference type="Proteomes" id="UP000321525"/>
    </source>
</evidence>
<dbReference type="EMBL" id="VOLR01000011">
    <property type="protein sequence ID" value="TWX59684.1"/>
    <property type="molecule type" value="Genomic_DNA"/>
</dbReference>
<reference evidence="5 7" key="1">
    <citation type="submission" date="2019-07" db="EMBL/GenBank/DDBJ databases">
        <title>Genomes of sea-ice associated Colwellia species.</title>
        <authorList>
            <person name="Bowman J.P."/>
        </authorList>
    </citation>
    <scope>NUCLEOTIDE SEQUENCE [LARGE SCALE GENOMIC DNA]</scope>
    <source>
        <strain evidence="4 6">ACAM 607</strain>
        <strain evidence="5 7">IC036</strain>
    </source>
</reference>
<sequence length="258" mass="29363">MNINLKKATLIKRYKRFLADIILEDGIETTIHVANTGAMTGCATADDTVWYSTSDNKKRKYPYSWEITQTQNDHFICVNTLRANELVEEALTNKTINELRNYKNLRREVKYGDENSKIDFLLTDENDVETYIEVKSVTLLGNGPKSTQGYFPDAVTLRGQKHLRELMQMKQQGHRAILLFAVLHSGIESVMAAQHIDAKYAELLSQAMQQGVEVIAYKVSFDKAVSNIKMSLVEPLTVKLVENVTDEPKKRVKYIDSP</sequence>
<dbReference type="CDD" id="cd22359">
    <property type="entry name" value="SfsA-like_bacterial"/>
    <property type="match status" value="1"/>
</dbReference>
<protein>
    <recommendedName>
        <fullName evidence="1">Sugar fermentation stimulation protein homolog</fullName>
    </recommendedName>
</protein>
<dbReference type="InterPro" id="IPR041465">
    <property type="entry name" value="SfsA_N"/>
</dbReference>
<dbReference type="GO" id="GO:0003677">
    <property type="term" value="F:DNA binding"/>
    <property type="evidence" value="ECO:0007669"/>
    <property type="project" value="InterPro"/>
</dbReference>